<dbReference type="GeneID" id="16992439"/>
<dbReference type="GO" id="GO:0005829">
    <property type="term" value="C:cytosol"/>
    <property type="evidence" value="ECO:0007669"/>
    <property type="project" value="TreeGrafter"/>
</dbReference>
<feature type="compositionally biased region" description="Low complexity" evidence="9">
    <location>
        <begin position="102"/>
        <end position="115"/>
    </location>
</feature>
<name>M1UNL8_CYAM1</name>
<dbReference type="NCBIfam" id="NF006827">
    <property type="entry name" value="PRK09348.1"/>
    <property type="match status" value="1"/>
</dbReference>
<dbReference type="GO" id="GO:0004820">
    <property type="term" value="F:glycine-tRNA ligase activity"/>
    <property type="evidence" value="ECO:0007669"/>
    <property type="project" value="UniProtKB-EC"/>
</dbReference>
<evidence type="ECO:0000256" key="2">
    <source>
        <dbReference type="ARBA" id="ARBA00012829"/>
    </source>
</evidence>
<proteinExistence type="inferred from homology"/>
<dbReference type="InterPro" id="IPR015944">
    <property type="entry name" value="Gly-tRNA-synth_bsu"/>
</dbReference>
<comment type="similarity">
    <text evidence="1">Belongs to the class-II aminoacyl-tRNA synthetase family.</text>
</comment>
<protein>
    <recommendedName>
        <fullName evidence="2">glycine--tRNA ligase</fullName>
        <ecNumber evidence="2">6.1.1.14</ecNumber>
    </recommendedName>
</protein>
<sequence>MVKRLAHEHRSGTPTMLFSAAALQVRACVRTVWRGTGHGVRWSPCGRVASQRLSWSVPRRRHSGPLCTHSASATPPSSGETLRAPGSTENVRASDGMAAESAAPAGTGTRTTAKTNVETRPRGAVGANGTGALTFQEAILRLQIYWAERGCLLWRPYNAEVGAGTMNPATFLRALGPEPWNVAYEEPSVRPDDSRYGENPNRIQQHTQFQVILKPAPPNSQELLLGSYAALGIDIDAHDIRFVEDNWESPALGAWGLGYEVWMDGCEITQYTYFQQVGGFSLDPIALEITYGMERILMTVQGKSHFKDILYAPGITYGEVFLQNEIEMSRYNLEEADVERQRHLFDLSEAEARELLQKRLPIPAYHYVLRTSHTFNILDARGAVGVAERAAYFRRMRSLAREVAALWLERRAELCFPLGQQPAIVAASAAPTSHANEAVHTEQVQRDAADTVAAPGRQTSGEGATLLIEIGTEELPPADLDAAVEQLREHLLQLLHSSRLLPDAGRVKVHVRATPRRHAILVEGVAHKQPDQWTQIRGPPSRVAIDAQTGKLTAVGQAFAQRHQIRNWEAETERKATKQGEYIFLNRTIQGQRALPLLHERLVDSVLAKIQFRRSMRWNESGVLYSRPVRWLLAMLDDQVIPVAFGGVVSAPVTWGLRASGIAPQLPVSHAQLYDRVLERANIVAEVSAREQSILRQANALALQQDGVIYDPERTMLHEVARLIESPQVLLGSFDEAYLALPSPVLITVMQKHQRYFPIEASGSMSTSTEQDSNDLRLRNAFVIVANGRLRNADLVRRGNEAVIQARFADAKFFYEADLKRPLASFVPKLEGLIFEERLGSMLDKTRRIEALVPFVVDALAQRHYRHHEDAGVPAPVPSPCDSPVDTASPRMRAQSPTPDWEQVRQVATEAAALCKADLATQLVVEFTSLAGIMGEHYARKQGYRDDVARALFEIVLPRSAGDQVPRTPAGVALALSDRMDSLVGLFGIGLAPKANSDPFGLRRAALGVVQILCRGAFDGVELSALAEAAAAVYAKQHMSIREETLADLLDFMDKRFEQWLLDPDSSLPALDVARGADQSQASATGLHVSAVRAVLQCHRRRPARAYRVLQQLYPLMAEERFRDAVTCYLRPARLVRGQPDLDGSVDPALFQDQVEVALWEALRRGGFDADQPPFTNDDVLGMVQALRTLRPSVDAFLDGVMVMVDEPALRRNRLNLCARIARIPASVLDMEQLQGWF</sequence>
<dbReference type="AlphaFoldDB" id="M1UNL8"/>
<feature type="compositionally biased region" description="Polar residues" evidence="9">
    <location>
        <begin position="69"/>
        <end position="80"/>
    </location>
</feature>
<organism evidence="10 11">
    <name type="scientific">Cyanidioschyzon merolae (strain NIES-3377 / 10D)</name>
    <name type="common">Unicellular red alga</name>
    <dbReference type="NCBI Taxonomy" id="280699"/>
    <lineage>
        <taxon>Eukaryota</taxon>
        <taxon>Rhodophyta</taxon>
        <taxon>Bangiophyceae</taxon>
        <taxon>Cyanidiales</taxon>
        <taxon>Cyanidiaceae</taxon>
        <taxon>Cyanidioschyzon</taxon>
    </lineage>
</organism>
<dbReference type="InterPro" id="IPR002310">
    <property type="entry name" value="Gly-tRNA_ligase_asu"/>
</dbReference>
<dbReference type="SUPFAM" id="SSF55681">
    <property type="entry name" value="Class II aaRS and biotin synthetases"/>
    <property type="match status" value="1"/>
</dbReference>
<evidence type="ECO:0000256" key="4">
    <source>
        <dbReference type="ARBA" id="ARBA00022741"/>
    </source>
</evidence>
<keyword evidence="3 10" id="KW-0436">Ligase</keyword>
<dbReference type="SUPFAM" id="SSF109604">
    <property type="entry name" value="HD-domain/PDEase-like"/>
    <property type="match status" value="1"/>
</dbReference>
<feature type="region of interest" description="Disordered" evidence="9">
    <location>
        <begin position="59"/>
        <end position="125"/>
    </location>
</feature>
<keyword evidence="7" id="KW-0030">Aminoacyl-tRNA synthetase</keyword>
<keyword evidence="11" id="KW-1185">Reference proteome</keyword>
<dbReference type="EMBL" id="AP006485">
    <property type="protein sequence ID" value="BAM78996.1"/>
    <property type="molecule type" value="Genomic_DNA"/>
</dbReference>
<feature type="region of interest" description="Disordered" evidence="9">
    <location>
        <begin position="870"/>
        <end position="900"/>
    </location>
</feature>
<dbReference type="EC" id="6.1.1.14" evidence="2"/>
<dbReference type="Gramene" id="CMC054CT">
    <property type="protein sequence ID" value="CMC054CT"/>
    <property type="gene ID" value="CMC054C"/>
</dbReference>
<dbReference type="Gene3D" id="3.30.930.10">
    <property type="entry name" value="Bira Bifunctional Protein, Domain 2"/>
    <property type="match status" value="1"/>
</dbReference>
<dbReference type="HAMAP" id="MF_00255">
    <property type="entry name" value="Gly_tRNA_synth_beta"/>
    <property type="match status" value="1"/>
</dbReference>
<evidence type="ECO:0000256" key="1">
    <source>
        <dbReference type="ARBA" id="ARBA00008226"/>
    </source>
</evidence>
<keyword evidence="4" id="KW-0547">Nucleotide-binding</keyword>
<dbReference type="eggNOG" id="ENOG502QS5T">
    <property type="taxonomic scope" value="Eukaryota"/>
</dbReference>
<comment type="catalytic activity">
    <reaction evidence="8">
        <text>tRNA(Gly) + glycine + ATP = glycyl-tRNA(Gly) + AMP + diphosphate</text>
        <dbReference type="Rhea" id="RHEA:16013"/>
        <dbReference type="Rhea" id="RHEA-COMP:9664"/>
        <dbReference type="Rhea" id="RHEA-COMP:9683"/>
        <dbReference type="ChEBI" id="CHEBI:30616"/>
        <dbReference type="ChEBI" id="CHEBI:33019"/>
        <dbReference type="ChEBI" id="CHEBI:57305"/>
        <dbReference type="ChEBI" id="CHEBI:78442"/>
        <dbReference type="ChEBI" id="CHEBI:78522"/>
        <dbReference type="ChEBI" id="CHEBI:456215"/>
        <dbReference type="EC" id="6.1.1.14"/>
    </reaction>
</comment>
<keyword evidence="6" id="KW-0648">Protein biosynthesis</keyword>
<gene>
    <name evidence="10" type="ORF">CYME_CMC054C</name>
</gene>
<dbReference type="FunFam" id="3.30.930.10:FF:000006">
    <property type="entry name" value="Glycine--tRNA ligase alpha subunit"/>
    <property type="match status" value="1"/>
</dbReference>
<dbReference type="PANTHER" id="PTHR30075:SF2">
    <property type="entry name" value="GLYCINE--TRNA LIGASE, CHLOROPLASTIC_MITOCHONDRIAL 2"/>
    <property type="match status" value="1"/>
</dbReference>
<dbReference type="Pfam" id="PF02092">
    <property type="entry name" value="tRNA_synt_2f"/>
    <property type="match status" value="1"/>
</dbReference>
<evidence type="ECO:0000256" key="3">
    <source>
        <dbReference type="ARBA" id="ARBA00022598"/>
    </source>
</evidence>
<accession>M1UNL8</accession>
<dbReference type="Pfam" id="PF02091">
    <property type="entry name" value="tRNA-synt_2e"/>
    <property type="match status" value="1"/>
</dbReference>
<evidence type="ECO:0000313" key="10">
    <source>
        <dbReference type="EMBL" id="BAM78996.1"/>
    </source>
</evidence>
<dbReference type="OMA" id="LPIPKRM"/>
<dbReference type="KEGG" id="cme:CYME_CMC054C"/>
<dbReference type="PROSITE" id="PS50861">
    <property type="entry name" value="AA_TRNA_LIGASE_II_GLYAB"/>
    <property type="match status" value="2"/>
</dbReference>
<dbReference type="GO" id="GO:0006426">
    <property type="term" value="P:glycyl-tRNA aminoacylation"/>
    <property type="evidence" value="ECO:0007669"/>
    <property type="project" value="InterPro"/>
</dbReference>
<dbReference type="InterPro" id="IPR006194">
    <property type="entry name" value="Gly-tRNA-synth_heterodimer"/>
</dbReference>
<dbReference type="InterPro" id="IPR045864">
    <property type="entry name" value="aa-tRNA-synth_II/BPL/LPL"/>
</dbReference>
<dbReference type="PANTHER" id="PTHR30075">
    <property type="entry name" value="GLYCYL-TRNA SYNTHETASE"/>
    <property type="match status" value="1"/>
</dbReference>
<dbReference type="OrthoDB" id="1545at2759"/>
<evidence type="ECO:0000256" key="5">
    <source>
        <dbReference type="ARBA" id="ARBA00022840"/>
    </source>
</evidence>
<dbReference type="STRING" id="280699.M1UNL8"/>
<dbReference type="Gene3D" id="1.20.58.180">
    <property type="entry name" value="Class II aaRS and biotin synthetases, domain 2"/>
    <property type="match status" value="1"/>
</dbReference>
<evidence type="ECO:0000313" key="11">
    <source>
        <dbReference type="Proteomes" id="UP000007014"/>
    </source>
</evidence>
<reference evidence="10 11" key="1">
    <citation type="journal article" date="2004" name="Nature">
        <title>Genome sequence of the ultrasmall unicellular red alga Cyanidioschyzon merolae 10D.</title>
        <authorList>
            <person name="Matsuzaki M."/>
            <person name="Misumi O."/>
            <person name="Shin-i T."/>
            <person name="Maruyama S."/>
            <person name="Takahara M."/>
            <person name="Miyagishima S."/>
            <person name="Mori T."/>
            <person name="Nishida K."/>
            <person name="Yagisawa F."/>
            <person name="Nishida K."/>
            <person name="Yoshida Y."/>
            <person name="Nishimura Y."/>
            <person name="Nakao S."/>
            <person name="Kobayashi T."/>
            <person name="Momoyama Y."/>
            <person name="Higashiyama T."/>
            <person name="Minoda A."/>
            <person name="Sano M."/>
            <person name="Nomoto H."/>
            <person name="Oishi K."/>
            <person name="Hayashi H."/>
            <person name="Ohta F."/>
            <person name="Nishizaka S."/>
            <person name="Haga S."/>
            <person name="Miura S."/>
            <person name="Morishita T."/>
            <person name="Kabeya Y."/>
            <person name="Terasawa K."/>
            <person name="Suzuki Y."/>
            <person name="Ishii Y."/>
            <person name="Asakawa S."/>
            <person name="Takano H."/>
            <person name="Ohta N."/>
            <person name="Kuroiwa H."/>
            <person name="Tanaka K."/>
            <person name="Shimizu N."/>
            <person name="Sugano S."/>
            <person name="Sato N."/>
            <person name="Nozaki H."/>
            <person name="Ogasawara N."/>
            <person name="Kohara Y."/>
            <person name="Kuroiwa T."/>
        </authorList>
    </citation>
    <scope>NUCLEOTIDE SEQUENCE [LARGE SCALE GENOMIC DNA]</scope>
    <source>
        <strain evidence="10 11">10D</strain>
    </source>
</reference>
<reference evidence="10 11" key="2">
    <citation type="journal article" date="2007" name="BMC Biol.">
        <title>A 100%-complete sequence reveals unusually simple genomic features in the hot-spring red alga Cyanidioschyzon merolae.</title>
        <authorList>
            <person name="Nozaki H."/>
            <person name="Takano H."/>
            <person name="Misumi O."/>
            <person name="Terasawa K."/>
            <person name="Matsuzaki M."/>
            <person name="Maruyama S."/>
            <person name="Nishida K."/>
            <person name="Yagisawa F."/>
            <person name="Yoshida Y."/>
            <person name="Fujiwara T."/>
            <person name="Takio S."/>
            <person name="Tamura K."/>
            <person name="Chung S.J."/>
            <person name="Nakamura S."/>
            <person name="Kuroiwa H."/>
            <person name="Tanaka K."/>
            <person name="Sato N."/>
            <person name="Kuroiwa T."/>
        </authorList>
    </citation>
    <scope>NUCLEOTIDE SEQUENCE [LARGE SCALE GENOMIC DNA]</scope>
    <source>
        <strain evidence="10 11">10D</strain>
    </source>
</reference>
<dbReference type="PRINTS" id="PR01044">
    <property type="entry name" value="TRNASYNTHGA"/>
</dbReference>
<evidence type="ECO:0000256" key="7">
    <source>
        <dbReference type="ARBA" id="ARBA00023146"/>
    </source>
</evidence>
<evidence type="ECO:0000256" key="6">
    <source>
        <dbReference type="ARBA" id="ARBA00022917"/>
    </source>
</evidence>
<dbReference type="Proteomes" id="UP000007014">
    <property type="component" value="Chromosome 3"/>
</dbReference>
<dbReference type="NCBIfam" id="TIGR00388">
    <property type="entry name" value="glyQ"/>
    <property type="match status" value="1"/>
</dbReference>
<dbReference type="RefSeq" id="XP_005535282.1">
    <property type="nucleotide sequence ID" value="XM_005535225.1"/>
</dbReference>
<dbReference type="HOGENOM" id="CLU_007220_0_0_1"/>
<dbReference type="HAMAP" id="MF_00254">
    <property type="entry name" value="Gly_tRNA_synth_alpha"/>
    <property type="match status" value="1"/>
</dbReference>
<evidence type="ECO:0000256" key="9">
    <source>
        <dbReference type="SAM" id="MobiDB-lite"/>
    </source>
</evidence>
<keyword evidence="5" id="KW-0067">ATP-binding</keyword>
<dbReference type="GO" id="GO:0005524">
    <property type="term" value="F:ATP binding"/>
    <property type="evidence" value="ECO:0007669"/>
    <property type="project" value="UniProtKB-KW"/>
</dbReference>
<evidence type="ECO:0000256" key="8">
    <source>
        <dbReference type="ARBA" id="ARBA00047937"/>
    </source>
</evidence>
<dbReference type="NCBIfam" id="TIGR00211">
    <property type="entry name" value="glyS"/>
    <property type="match status" value="1"/>
</dbReference>